<dbReference type="HAMAP" id="MF_00017">
    <property type="entry name" value="RecR"/>
    <property type="match status" value="1"/>
</dbReference>
<evidence type="ECO:0000259" key="8">
    <source>
        <dbReference type="PROSITE" id="PS50880"/>
    </source>
</evidence>
<comment type="caution">
    <text evidence="9">The sequence shown here is derived from an EMBL/GenBank/DDBJ whole genome shotgun (WGS) entry which is preliminary data.</text>
</comment>
<evidence type="ECO:0000256" key="5">
    <source>
        <dbReference type="ARBA" id="ARBA00023172"/>
    </source>
</evidence>
<evidence type="ECO:0000256" key="1">
    <source>
        <dbReference type="ARBA" id="ARBA00022723"/>
    </source>
</evidence>
<dbReference type="Gene3D" id="1.10.8.420">
    <property type="entry name" value="RecR Domain 1"/>
    <property type="match status" value="1"/>
</dbReference>
<dbReference type="GO" id="GO:0008270">
    <property type="term" value="F:zinc ion binding"/>
    <property type="evidence" value="ECO:0007669"/>
    <property type="project" value="UniProtKB-KW"/>
</dbReference>
<dbReference type="Gene3D" id="3.40.1360.10">
    <property type="match status" value="1"/>
</dbReference>
<dbReference type="Pfam" id="PF13662">
    <property type="entry name" value="Toprim_4"/>
    <property type="match status" value="1"/>
</dbReference>
<dbReference type="Pfam" id="PF21175">
    <property type="entry name" value="RecR_C"/>
    <property type="match status" value="1"/>
</dbReference>
<evidence type="ECO:0000256" key="7">
    <source>
        <dbReference type="HAMAP-Rule" id="MF_00017"/>
    </source>
</evidence>
<dbReference type="InterPro" id="IPR006171">
    <property type="entry name" value="TOPRIM_dom"/>
</dbReference>
<keyword evidence="2 7" id="KW-0227">DNA damage</keyword>
<comment type="similarity">
    <text evidence="7">Belongs to the RecR family.</text>
</comment>
<keyword evidence="1 7" id="KW-0479">Metal-binding</keyword>
<evidence type="ECO:0000313" key="9">
    <source>
        <dbReference type="EMBL" id="TQV77452.1"/>
    </source>
</evidence>
<reference evidence="9 10" key="1">
    <citation type="submission" date="2019-06" db="EMBL/GenBank/DDBJ databases">
        <title>Draft genome of Aliikangiella marina GYP-15.</title>
        <authorList>
            <person name="Wang G."/>
        </authorList>
    </citation>
    <scope>NUCLEOTIDE SEQUENCE [LARGE SCALE GENOMIC DNA]</scope>
    <source>
        <strain evidence="9 10">GYP-15</strain>
    </source>
</reference>
<dbReference type="CDD" id="cd01025">
    <property type="entry name" value="TOPRIM_recR"/>
    <property type="match status" value="1"/>
</dbReference>
<accession>A0A545TJQ7</accession>
<feature type="zinc finger region" description="C4-type" evidence="7">
    <location>
        <begin position="58"/>
        <end position="73"/>
    </location>
</feature>
<keyword evidence="4 7" id="KW-0862">Zinc</keyword>
<dbReference type="Pfam" id="PF21176">
    <property type="entry name" value="RecR_HhH"/>
    <property type="match status" value="1"/>
</dbReference>
<name>A0A545TJQ7_9GAMM</name>
<proteinExistence type="inferred from homology"/>
<dbReference type="SMART" id="SM00493">
    <property type="entry name" value="TOPRIM"/>
    <property type="match status" value="1"/>
</dbReference>
<dbReference type="PANTHER" id="PTHR30446:SF0">
    <property type="entry name" value="RECOMBINATION PROTEIN RECR"/>
    <property type="match status" value="1"/>
</dbReference>
<dbReference type="AlphaFoldDB" id="A0A545TJQ7"/>
<evidence type="ECO:0000256" key="4">
    <source>
        <dbReference type="ARBA" id="ARBA00022833"/>
    </source>
</evidence>
<dbReference type="InterPro" id="IPR023627">
    <property type="entry name" value="Rcmb_RecR"/>
</dbReference>
<keyword evidence="5 7" id="KW-0233">DNA recombination</keyword>
<keyword evidence="10" id="KW-1185">Reference proteome</keyword>
<comment type="function">
    <text evidence="7">May play a role in DNA repair. It seems to be involved in an RecBC-independent recombinational process of DNA repair. It may act with RecF and RecO.</text>
</comment>
<dbReference type="SUPFAM" id="SSF111304">
    <property type="entry name" value="Recombination protein RecR"/>
    <property type="match status" value="1"/>
</dbReference>
<dbReference type="OrthoDB" id="9802672at2"/>
<keyword evidence="6 7" id="KW-0234">DNA repair</keyword>
<dbReference type="PROSITE" id="PS01300">
    <property type="entry name" value="RECR"/>
    <property type="match status" value="1"/>
</dbReference>
<dbReference type="Proteomes" id="UP000317839">
    <property type="component" value="Unassembled WGS sequence"/>
</dbReference>
<dbReference type="PROSITE" id="PS50880">
    <property type="entry name" value="TOPRIM"/>
    <property type="match status" value="1"/>
</dbReference>
<keyword evidence="3 7" id="KW-0863">Zinc-finger</keyword>
<sequence>MSQEKSLLNKLVFSLQCLPGVGRKSAQRMAYHLLDKDREGALRLANDLKSAMDEIGNCERCRDYTEASLCEICRNEKRNEQTLCVVESPADVAAIESTGSYTGKYFVLMGNLSPLDGIGPDEIGLNQLKTLVEQTDCQEIIVATSATVEGEATAHFISTIVQGVKDKQVSVSRLAQGVPIGGELEYLDSSTLALSLANRQSI</sequence>
<dbReference type="InterPro" id="IPR015967">
    <property type="entry name" value="Rcmb_RecR_Znf"/>
</dbReference>
<dbReference type="GO" id="GO:0006281">
    <property type="term" value="P:DNA repair"/>
    <property type="evidence" value="ECO:0007669"/>
    <property type="project" value="UniProtKB-UniRule"/>
</dbReference>
<gene>
    <name evidence="7 9" type="primary">recR</name>
    <name evidence="9" type="ORF">FLL45_05775</name>
</gene>
<evidence type="ECO:0000256" key="2">
    <source>
        <dbReference type="ARBA" id="ARBA00022763"/>
    </source>
</evidence>
<dbReference type="InterPro" id="IPR034137">
    <property type="entry name" value="TOPRIM_RecR"/>
</dbReference>
<dbReference type="InterPro" id="IPR000093">
    <property type="entry name" value="DNA_Rcmb_RecR"/>
</dbReference>
<evidence type="ECO:0000256" key="6">
    <source>
        <dbReference type="ARBA" id="ARBA00023204"/>
    </source>
</evidence>
<dbReference type="GO" id="GO:0006310">
    <property type="term" value="P:DNA recombination"/>
    <property type="evidence" value="ECO:0007669"/>
    <property type="project" value="UniProtKB-UniRule"/>
</dbReference>
<feature type="domain" description="Toprim" evidence="8">
    <location>
        <begin position="81"/>
        <end position="179"/>
    </location>
</feature>
<dbReference type="EMBL" id="VIKR01000001">
    <property type="protein sequence ID" value="TQV77452.1"/>
    <property type="molecule type" value="Genomic_DNA"/>
</dbReference>
<evidence type="ECO:0000256" key="3">
    <source>
        <dbReference type="ARBA" id="ARBA00022771"/>
    </source>
</evidence>
<dbReference type="PANTHER" id="PTHR30446">
    <property type="entry name" value="RECOMBINATION PROTEIN RECR"/>
    <property type="match status" value="1"/>
</dbReference>
<organism evidence="9 10">
    <name type="scientific">Aliikangiella marina</name>
    <dbReference type="NCBI Taxonomy" id="1712262"/>
    <lineage>
        <taxon>Bacteria</taxon>
        <taxon>Pseudomonadati</taxon>
        <taxon>Pseudomonadota</taxon>
        <taxon>Gammaproteobacteria</taxon>
        <taxon>Oceanospirillales</taxon>
        <taxon>Pleioneaceae</taxon>
        <taxon>Aliikangiella</taxon>
    </lineage>
</organism>
<dbReference type="Gene3D" id="6.10.250.240">
    <property type="match status" value="1"/>
</dbReference>
<dbReference type="RefSeq" id="WP_142941024.1">
    <property type="nucleotide sequence ID" value="NZ_VIKR01000001.1"/>
</dbReference>
<protein>
    <recommendedName>
        <fullName evidence="7">Recombination protein RecR</fullName>
    </recommendedName>
</protein>
<dbReference type="NCBIfam" id="TIGR00615">
    <property type="entry name" value="recR"/>
    <property type="match status" value="1"/>
</dbReference>
<evidence type="ECO:0000313" key="10">
    <source>
        <dbReference type="Proteomes" id="UP000317839"/>
    </source>
</evidence>
<dbReference type="GO" id="GO:0003677">
    <property type="term" value="F:DNA binding"/>
    <property type="evidence" value="ECO:0007669"/>
    <property type="project" value="UniProtKB-UniRule"/>
</dbReference>